<comment type="caution">
    <text evidence="3">The sequence shown here is derived from an EMBL/GenBank/DDBJ whole genome shotgun (WGS) entry which is preliminary data.</text>
</comment>
<dbReference type="EMBL" id="BAAAYK010000038">
    <property type="protein sequence ID" value="GAA3365210.1"/>
    <property type="molecule type" value="Genomic_DNA"/>
</dbReference>
<keyword evidence="1" id="KW-0732">Signal</keyword>
<proteinExistence type="predicted"/>
<sequence length="116" mass="11876">MAILTCAVAATVGLIGSTAQAAAPEEAAAPASQAHAYGGWYVAVDDNVNVRSAPSLGAPVTGKLNRGDRVVMPQQGVHGDTFGPVCGHPVPNNVWWPIEYLGGIHYVAAPCLTQGE</sequence>
<feature type="domain" description="SH3b" evidence="2">
    <location>
        <begin position="46"/>
        <end position="109"/>
    </location>
</feature>
<accession>A0ABP6S166</accession>
<organism evidence="3 4">
    <name type="scientific">Saccharopolyspora gregorii</name>
    <dbReference type="NCBI Taxonomy" id="33914"/>
    <lineage>
        <taxon>Bacteria</taxon>
        <taxon>Bacillati</taxon>
        <taxon>Actinomycetota</taxon>
        <taxon>Actinomycetes</taxon>
        <taxon>Pseudonocardiales</taxon>
        <taxon>Pseudonocardiaceae</taxon>
        <taxon>Saccharopolyspora</taxon>
    </lineage>
</organism>
<dbReference type="RefSeq" id="WP_344931160.1">
    <property type="nucleotide sequence ID" value="NZ_BAAAYK010000038.1"/>
</dbReference>
<name>A0ABP6S166_9PSEU</name>
<reference evidence="4" key="1">
    <citation type="journal article" date="2019" name="Int. J. Syst. Evol. Microbiol.">
        <title>The Global Catalogue of Microorganisms (GCM) 10K type strain sequencing project: providing services to taxonomists for standard genome sequencing and annotation.</title>
        <authorList>
            <consortium name="The Broad Institute Genomics Platform"/>
            <consortium name="The Broad Institute Genome Sequencing Center for Infectious Disease"/>
            <person name="Wu L."/>
            <person name="Ma J."/>
        </authorList>
    </citation>
    <scope>NUCLEOTIDE SEQUENCE [LARGE SCALE GENOMIC DNA]</scope>
    <source>
        <strain evidence="4">JCM 9687</strain>
    </source>
</reference>
<feature type="signal peptide" evidence="1">
    <location>
        <begin position="1"/>
        <end position="21"/>
    </location>
</feature>
<evidence type="ECO:0000256" key="1">
    <source>
        <dbReference type="SAM" id="SignalP"/>
    </source>
</evidence>
<gene>
    <name evidence="3" type="ORF">GCM10020366_64220</name>
</gene>
<evidence type="ECO:0000313" key="4">
    <source>
        <dbReference type="Proteomes" id="UP001500483"/>
    </source>
</evidence>
<evidence type="ECO:0000259" key="2">
    <source>
        <dbReference type="Pfam" id="PF08239"/>
    </source>
</evidence>
<keyword evidence="4" id="KW-1185">Reference proteome</keyword>
<protein>
    <recommendedName>
        <fullName evidence="2">SH3b domain-containing protein</fullName>
    </recommendedName>
</protein>
<dbReference type="InterPro" id="IPR003646">
    <property type="entry name" value="SH3-like_bac-type"/>
</dbReference>
<dbReference type="Proteomes" id="UP001500483">
    <property type="component" value="Unassembled WGS sequence"/>
</dbReference>
<feature type="chain" id="PRO_5045509676" description="SH3b domain-containing protein" evidence="1">
    <location>
        <begin position="22"/>
        <end position="116"/>
    </location>
</feature>
<dbReference type="Pfam" id="PF08239">
    <property type="entry name" value="SH3_3"/>
    <property type="match status" value="1"/>
</dbReference>
<evidence type="ECO:0000313" key="3">
    <source>
        <dbReference type="EMBL" id="GAA3365210.1"/>
    </source>
</evidence>
<dbReference type="Gene3D" id="2.30.30.40">
    <property type="entry name" value="SH3 Domains"/>
    <property type="match status" value="1"/>
</dbReference>